<evidence type="ECO:0000313" key="4">
    <source>
        <dbReference type="EMBL" id="SCL12790.1"/>
    </source>
</evidence>
<dbReference type="STRING" id="145857.GA0070616_0018"/>
<evidence type="ECO:0000259" key="3">
    <source>
        <dbReference type="Pfam" id="PF08751"/>
    </source>
</evidence>
<feature type="region of interest" description="Disordered" evidence="2">
    <location>
        <begin position="1347"/>
        <end position="1479"/>
    </location>
</feature>
<keyword evidence="1" id="KW-0175">Coiled coil</keyword>
<dbReference type="InterPro" id="IPR014862">
    <property type="entry name" value="TrwC"/>
</dbReference>
<dbReference type="OrthoDB" id="4524286at2"/>
<dbReference type="InterPro" id="IPR027417">
    <property type="entry name" value="P-loop_NTPase"/>
</dbReference>
<gene>
    <name evidence="4" type="ORF">GA0070616_0018</name>
</gene>
<keyword evidence="5" id="KW-1185">Reference proteome</keyword>
<proteinExistence type="predicted"/>
<dbReference type="SUPFAM" id="SSF55464">
    <property type="entry name" value="Origin of replication-binding domain, RBD-like"/>
    <property type="match status" value="1"/>
</dbReference>
<accession>A0A1C6R717</accession>
<organism evidence="4 5">
    <name type="scientific">Micromonospora nigra</name>
    <dbReference type="NCBI Taxonomy" id="145857"/>
    <lineage>
        <taxon>Bacteria</taxon>
        <taxon>Bacillati</taxon>
        <taxon>Actinomycetota</taxon>
        <taxon>Actinomycetes</taxon>
        <taxon>Micromonosporales</taxon>
        <taxon>Micromonosporaceae</taxon>
        <taxon>Micromonospora</taxon>
    </lineage>
</organism>
<dbReference type="EMBL" id="FMHT01000001">
    <property type="protein sequence ID" value="SCL12790.1"/>
    <property type="molecule type" value="Genomic_DNA"/>
</dbReference>
<dbReference type="NCBIfam" id="NF041492">
    <property type="entry name" value="MobF"/>
    <property type="match status" value="1"/>
</dbReference>
<feature type="compositionally biased region" description="Basic and acidic residues" evidence="2">
    <location>
        <begin position="1436"/>
        <end position="1479"/>
    </location>
</feature>
<feature type="compositionally biased region" description="Polar residues" evidence="2">
    <location>
        <begin position="1381"/>
        <end position="1396"/>
    </location>
</feature>
<feature type="domain" description="TrwC relaxase" evidence="3">
    <location>
        <begin position="8"/>
        <end position="371"/>
    </location>
</feature>
<name>A0A1C6R717_9ACTN</name>
<dbReference type="Proteomes" id="UP000199699">
    <property type="component" value="Unassembled WGS sequence"/>
</dbReference>
<evidence type="ECO:0000256" key="2">
    <source>
        <dbReference type="SAM" id="MobiDB-lite"/>
    </source>
</evidence>
<dbReference type="Pfam" id="PF08751">
    <property type="entry name" value="TrwC"/>
    <property type="match status" value="1"/>
</dbReference>
<dbReference type="SUPFAM" id="SSF52540">
    <property type="entry name" value="P-loop containing nucleoside triphosphate hydrolases"/>
    <property type="match status" value="2"/>
</dbReference>
<evidence type="ECO:0000313" key="5">
    <source>
        <dbReference type="Proteomes" id="UP000199699"/>
    </source>
</evidence>
<feature type="compositionally biased region" description="Basic and acidic residues" evidence="2">
    <location>
        <begin position="1350"/>
        <end position="1375"/>
    </location>
</feature>
<feature type="region of interest" description="Disordered" evidence="2">
    <location>
        <begin position="456"/>
        <end position="476"/>
    </location>
</feature>
<protein>
    <submittedName>
        <fullName evidence="4">Conjugative relaxase domain-containing protein, TrwC/TraI family</fullName>
    </submittedName>
</protein>
<sequence>MTMTISSGHSVEYLTGAVAGGRENYYTGAVTDGEPPGRWSGAGAAALGLSGEVDPQLMEAVYAHFVDPRDARVTNPDAWAVAEKLGAGARKYATPEERLAQMLADEPDATPERVAQLRLQAQKSTRSAVAFHDVTFSVQKSVTVLHTSFEAQEVAAHRAGDEEAAEAWAEHRRAVEEAMWAGNRAGLDYLADAAGYARIGHHGGGAGQFTDAHDWTVASFFQHTSRDNDPQLHIHNAVLNRVQCADGKWRTLDSRAMHKHRGAAATIAERTMEEHLTRTLGVRFATRPDGKAREVVGVDQAVMDMFSTRRRQITKATQRLVAEFREKYGHEPNALQLDRLQRSATFATRKAKSHEGETNEERLDRWDAQLRAEVADGLAGVARDVLGHATGTAPADAFSPVAVIQEAMAEVQATKAAWTRADLIRAIGRALPDSLGGLDAGQVRRVVETLADAALDAPAPESGKPDGVPGGATTRHGAVSVSYDVDARVPQDLRLDNGASAYVPPGARLFATVGHIAAERALRDSTVTRGRASVPGARARQWLARWAEETGAGLGVDQAAAVEGVLTSGAAVEVLIGPAGTGKSFTVGALAAAWTDPDLWAGKPRRVVGLAASQIATEVLAGEGLDARNITRWLGAQRRLADPQAHASAEDEGWRLHAGDLVVVDEASMTDTAAVEEIRRYVDAAGGKLLLTGDHRQLAAVGAGGGLDMVTGRAATYELAEVRRFRAQWERAASLRLREGDPDAVLEYERHGRVRDGGTVEQATDAAAQAWLGDTLRGKHSLLLVDTNEQAAQASAALRAQLVGLGLVEEDGVWLDRQGTRAGVGDLIQARKIARQLAGYEGNRRGPINREYARVMETRADGSMVVQVVTGRVDGVEQYGDRLTLPASYVRDHVTLGYASTVHSAQGVTVDTTHSVVTSGTSHAALYVDATRGREDNTMYVVTVAVPADSPTGAAQDAERVRPAAVLADIVEGSEPDRAALVEAEESARAAQSMRLIGARLADAGEKLASARHAALFDRLADDGLLTAEQREALAGDDAAPALSRLIHAAEVAGHDVDQEVTATLAGRPLDGARSVAQVLHARLNEQWAGQLAPTGDTFAERVPEIGGEWGRYVDRLAELADDRRRQLGAETVEQAPQWAVETLGPIPDDVVARQEWEHRAGIVAAHRELTDWTDDAQPLGPAPKAGLVEQRASWHAAWRALGRPEADREEAEMSDGQLRVRARAYAREEQWAPAWVGDELAATSAAAARHRQEAAVLAARAAAAGDPMTAETLEREAAERAELAETLAEQQQRLEAADAARGEWYAHTAATRAAAERARAEMTARGVDLDDPDDLVTAEEWLAAQAEAQRAEDPTREVREEHDLADERAARDADDAAAWPSTTARDADTPEQTAPEQEPAAIEQVEPDQPMPDGVPSMAETAAAVMRAQAALHEIQQRDEQERQHRAAEEARRAELAQWREQDTAREAEQDRGYDRSR</sequence>
<dbReference type="Gene3D" id="3.40.50.300">
    <property type="entry name" value="P-loop containing nucleotide triphosphate hydrolases"/>
    <property type="match status" value="1"/>
</dbReference>
<dbReference type="CDD" id="cd18809">
    <property type="entry name" value="SF1_C_RecD"/>
    <property type="match status" value="1"/>
</dbReference>
<reference evidence="4 5" key="1">
    <citation type="submission" date="2016-06" db="EMBL/GenBank/DDBJ databases">
        <authorList>
            <person name="Kjaerup R.B."/>
            <person name="Dalgaard T.S."/>
            <person name="Juul-Madsen H.R."/>
        </authorList>
    </citation>
    <scope>NUCLEOTIDE SEQUENCE [LARGE SCALE GENOMIC DNA]</scope>
    <source>
        <strain evidence="4 5">DSM 43818</strain>
    </source>
</reference>
<evidence type="ECO:0000256" key="1">
    <source>
        <dbReference type="SAM" id="Coils"/>
    </source>
</evidence>
<dbReference type="Pfam" id="PF13604">
    <property type="entry name" value="AAA_30"/>
    <property type="match status" value="1"/>
</dbReference>
<feature type="coiled-coil region" evidence="1">
    <location>
        <begin position="1271"/>
        <end position="1301"/>
    </location>
</feature>